<reference evidence="1" key="2">
    <citation type="submission" date="2023-04" db="EMBL/GenBank/DDBJ databases">
        <authorList>
            <person name="Bruccoleri R.E."/>
            <person name="Oakeley E.J."/>
            <person name="Faust A.-M."/>
            <person name="Dessus-Babus S."/>
            <person name="Altorfer M."/>
            <person name="Burckhardt D."/>
            <person name="Oertli M."/>
            <person name="Naumann U."/>
            <person name="Petersen F."/>
            <person name="Wong J."/>
        </authorList>
    </citation>
    <scope>NUCLEOTIDE SEQUENCE</scope>
    <source>
        <strain evidence="1">GSM-AAB239-AS_SAM_17_03QT</strain>
        <tissue evidence="1">Leaf</tissue>
    </source>
</reference>
<protein>
    <submittedName>
        <fullName evidence="1">Leucine-rich repeat extensin-like protein 3</fullName>
    </submittedName>
</protein>
<reference evidence="1" key="1">
    <citation type="journal article" date="2023" name="GigaByte">
        <title>Genome assembly of the bearded iris, Iris pallida Lam.</title>
        <authorList>
            <person name="Bruccoleri R.E."/>
            <person name="Oakeley E.J."/>
            <person name="Faust A.M.E."/>
            <person name="Altorfer M."/>
            <person name="Dessus-Babus S."/>
            <person name="Burckhardt D."/>
            <person name="Oertli M."/>
            <person name="Naumann U."/>
            <person name="Petersen F."/>
            <person name="Wong J."/>
        </authorList>
    </citation>
    <scope>NUCLEOTIDE SEQUENCE</scope>
    <source>
        <strain evidence="1">GSM-AAB239-AS_SAM_17_03QT</strain>
    </source>
</reference>
<proteinExistence type="predicted"/>
<organism evidence="1 2">
    <name type="scientific">Iris pallida</name>
    <name type="common">Sweet iris</name>
    <dbReference type="NCBI Taxonomy" id="29817"/>
    <lineage>
        <taxon>Eukaryota</taxon>
        <taxon>Viridiplantae</taxon>
        <taxon>Streptophyta</taxon>
        <taxon>Embryophyta</taxon>
        <taxon>Tracheophyta</taxon>
        <taxon>Spermatophyta</taxon>
        <taxon>Magnoliopsida</taxon>
        <taxon>Liliopsida</taxon>
        <taxon>Asparagales</taxon>
        <taxon>Iridaceae</taxon>
        <taxon>Iridoideae</taxon>
        <taxon>Irideae</taxon>
        <taxon>Iris</taxon>
    </lineage>
</organism>
<name>A0AAX6DP41_IRIPA</name>
<dbReference type="AlphaFoldDB" id="A0AAX6DP41"/>
<dbReference type="Proteomes" id="UP001140949">
    <property type="component" value="Unassembled WGS sequence"/>
</dbReference>
<evidence type="ECO:0000313" key="2">
    <source>
        <dbReference type="Proteomes" id="UP001140949"/>
    </source>
</evidence>
<dbReference type="EMBL" id="JANAVB010042882">
    <property type="protein sequence ID" value="KAJ6793547.1"/>
    <property type="molecule type" value="Genomic_DNA"/>
</dbReference>
<sequence>MAASAVGVSHCTLGIKDSRWHGRYADIYGVAARVAEGGTNLVSPVQGAGQGARLVIDGRSRLLPQRPMMNLGSVLHSKGSLTSWRRPRKAGLGFAAPEAVGVKSSWVRICVNVMFLTRVQKLDTGFCTNVRIRWRARIQTRTRTSGHEFCYWFFVMVD</sequence>
<keyword evidence="2" id="KW-1185">Reference proteome</keyword>
<evidence type="ECO:0000313" key="1">
    <source>
        <dbReference type="EMBL" id="KAJ6793547.1"/>
    </source>
</evidence>
<gene>
    <name evidence="1" type="ORF">M6B38_235655</name>
</gene>
<comment type="caution">
    <text evidence="1">The sequence shown here is derived from an EMBL/GenBank/DDBJ whole genome shotgun (WGS) entry which is preliminary data.</text>
</comment>
<accession>A0AAX6DP41</accession>